<sequence>MGSTSPPPPTLKRSSTERYSEGVTHSKASTRARSTPNSPLRHSSTRKTAVDPSAPRPARAPSSAPSSPPSHETPHPAASPSASTPRSLAPIQRSYPTRQAILTIRLEQHQSQSRQTPTSSRSMGEMNQILEVLIQTLHGPKWKEDEWMVQETVIEENMGISQSSLPGGHLQEVMLVERRSEEDDQYTVMRSQGPFHLRGKLEVKTTNFKHDWMEGCGIG</sequence>
<reference evidence="1" key="1">
    <citation type="submission" date="2019-10" db="EMBL/GenBank/DDBJ databases">
        <authorList>
            <consortium name="DOE Joint Genome Institute"/>
            <person name="Kuo A."/>
            <person name="Miyauchi S."/>
            <person name="Kiss E."/>
            <person name="Drula E."/>
            <person name="Kohler A."/>
            <person name="Sanchez-Garcia M."/>
            <person name="Andreopoulos B."/>
            <person name="Barry K.W."/>
            <person name="Bonito G."/>
            <person name="Buee M."/>
            <person name="Carver A."/>
            <person name="Chen C."/>
            <person name="Cichocki N."/>
            <person name="Clum A."/>
            <person name="Culley D."/>
            <person name="Crous P.W."/>
            <person name="Fauchery L."/>
            <person name="Girlanda M."/>
            <person name="Hayes R."/>
            <person name="Keri Z."/>
            <person name="Labutti K."/>
            <person name="Lipzen A."/>
            <person name="Lombard V."/>
            <person name="Magnuson J."/>
            <person name="Maillard F."/>
            <person name="Morin E."/>
            <person name="Murat C."/>
            <person name="Nolan M."/>
            <person name="Ohm R."/>
            <person name="Pangilinan J."/>
            <person name="Pereira M."/>
            <person name="Perotto S."/>
            <person name="Peter M."/>
            <person name="Riley R."/>
            <person name="Sitrit Y."/>
            <person name="Stielow B."/>
            <person name="Szollosi G."/>
            <person name="Zifcakova L."/>
            <person name="Stursova M."/>
            <person name="Spatafora J.W."/>
            <person name="Tedersoo L."/>
            <person name="Vaario L.-M."/>
            <person name="Yamada A."/>
            <person name="Yan M."/>
            <person name="Wang P."/>
            <person name="Xu J."/>
            <person name="Bruns T."/>
            <person name="Baldrian P."/>
            <person name="Vilgalys R."/>
            <person name="Henrissat B."/>
            <person name="Grigoriev I.V."/>
            <person name="Hibbett D."/>
            <person name="Nagy L.G."/>
            <person name="Martin F.M."/>
        </authorList>
    </citation>
    <scope>NUCLEOTIDE SEQUENCE</scope>
    <source>
        <strain evidence="1">P2</strain>
    </source>
</reference>
<proteinExistence type="predicted"/>
<keyword evidence="2" id="KW-1185">Reference proteome</keyword>
<reference evidence="1" key="2">
    <citation type="journal article" date="2020" name="Nat. Commun.">
        <title>Large-scale genome sequencing of mycorrhizal fungi provides insights into the early evolution of symbiotic traits.</title>
        <authorList>
            <person name="Miyauchi S."/>
            <person name="Kiss E."/>
            <person name="Kuo A."/>
            <person name="Drula E."/>
            <person name="Kohler A."/>
            <person name="Sanchez-Garcia M."/>
            <person name="Morin E."/>
            <person name="Andreopoulos B."/>
            <person name="Barry K.W."/>
            <person name="Bonito G."/>
            <person name="Buee M."/>
            <person name="Carver A."/>
            <person name="Chen C."/>
            <person name="Cichocki N."/>
            <person name="Clum A."/>
            <person name="Culley D."/>
            <person name="Crous P.W."/>
            <person name="Fauchery L."/>
            <person name="Girlanda M."/>
            <person name="Hayes R.D."/>
            <person name="Keri Z."/>
            <person name="LaButti K."/>
            <person name="Lipzen A."/>
            <person name="Lombard V."/>
            <person name="Magnuson J."/>
            <person name="Maillard F."/>
            <person name="Murat C."/>
            <person name="Nolan M."/>
            <person name="Ohm R.A."/>
            <person name="Pangilinan J."/>
            <person name="Pereira M.F."/>
            <person name="Perotto S."/>
            <person name="Peter M."/>
            <person name="Pfister S."/>
            <person name="Riley R."/>
            <person name="Sitrit Y."/>
            <person name="Stielow J.B."/>
            <person name="Szollosi G."/>
            <person name="Zifcakova L."/>
            <person name="Stursova M."/>
            <person name="Spatafora J.W."/>
            <person name="Tedersoo L."/>
            <person name="Vaario L.M."/>
            <person name="Yamada A."/>
            <person name="Yan M."/>
            <person name="Wang P."/>
            <person name="Xu J."/>
            <person name="Bruns T."/>
            <person name="Baldrian P."/>
            <person name="Vilgalys R."/>
            <person name="Dunand C."/>
            <person name="Henrissat B."/>
            <person name="Grigoriev I.V."/>
            <person name="Hibbett D."/>
            <person name="Nagy L.G."/>
            <person name="Martin F.M."/>
        </authorList>
    </citation>
    <scope>NUCLEOTIDE SEQUENCE</scope>
    <source>
        <strain evidence="1">P2</strain>
    </source>
</reference>
<dbReference type="Proteomes" id="UP000886501">
    <property type="component" value="Unassembled WGS sequence"/>
</dbReference>
<accession>A0ACB6Z061</accession>
<protein>
    <submittedName>
        <fullName evidence="1">Uncharacterized protein</fullName>
    </submittedName>
</protein>
<evidence type="ECO:0000313" key="1">
    <source>
        <dbReference type="EMBL" id="KAF9642843.1"/>
    </source>
</evidence>
<comment type="caution">
    <text evidence="1">The sequence shown here is derived from an EMBL/GenBank/DDBJ whole genome shotgun (WGS) entry which is preliminary data.</text>
</comment>
<name>A0ACB6Z061_THEGA</name>
<evidence type="ECO:0000313" key="2">
    <source>
        <dbReference type="Proteomes" id="UP000886501"/>
    </source>
</evidence>
<gene>
    <name evidence="1" type="ORF">BDM02DRAFT_3132827</name>
</gene>
<organism evidence="1 2">
    <name type="scientific">Thelephora ganbajun</name>
    <name type="common">Ganba fungus</name>
    <dbReference type="NCBI Taxonomy" id="370292"/>
    <lineage>
        <taxon>Eukaryota</taxon>
        <taxon>Fungi</taxon>
        <taxon>Dikarya</taxon>
        <taxon>Basidiomycota</taxon>
        <taxon>Agaricomycotina</taxon>
        <taxon>Agaricomycetes</taxon>
        <taxon>Thelephorales</taxon>
        <taxon>Thelephoraceae</taxon>
        <taxon>Thelephora</taxon>
    </lineage>
</organism>
<dbReference type="EMBL" id="MU118342">
    <property type="protein sequence ID" value="KAF9642843.1"/>
    <property type="molecule type" value="Genomic_DNA"/>
</dbReference>